<dbReference type="InterPro" id="IPR012674">
    <property type="entry name" value="Calycin"/>
</dbReference>
<evidence type="ECO:0000259" key="3">
    <source>
        <dbReference type="Pfam" id="PF00061"/>
    </source>
</evidence>
<dbReference type="PANTHER" id="PTHR46676:SF1">
    <property type="entry name" value="PROTEIN AMBP"/>
    <property type="match status" value="1"/>
</dbReference>
<dbReference type="InterPro" id="IPR029856">
    <property type="entry name" value="AMBP"/>
</dbReference>
<dbReference type="SUPFAM" id="SSF50814">
    <property type="entry name" value="Lipocalins"/>
    <property type="match status" value="1"/>
</dbReference>
<evidence type="ECO:0000313" key="5">
    <source>
        <dbReference type="Proteomes" id="UP001166093"/>
    </source>
</evidence>
<dbReference type="Pfam" id="PF00061">
    <property type="entry name" value="Lipocalin"/>
    <property type="match status" value="1"/>
</dbReference>
<keyword evidence="2" id="KW-0722">Serine protease inhibitor</keyword>
<gene>
    <name evidence="4" type="primary">Lipo</name>
    <name evidence="4" type="ORF">GTO93_0014382</name>
</gene>
<dbReference type="PRINTS" id="PR00179">
    <property type="entry name" value="LIPOCALIN"/>
</dbReference>
<proteinExistence type="predicted"/>
<feature type="non-terminal residue" evidence="4">
    <location>
        <position position="1"/>
    </location>
</feature>
<dbReference type="EMBL" id="JAAWVQ010028727">
    <property type="protein sequence ID" value="MBN3273215.1"/>
    <property type="molecule type" value="Genomic_DNA"/>
</dbReference>
<keyword evidence="1" id="KW-0646">Protease inhibitor</keyword>
<dbReference type="Gene3D" id="2.40.128.20">
    <property type="match status" value="1"/>
</dbReference>
<organism evidence="4 5">
    <name type="scientific">Polyodon spathula</name>
    <name type="common">North American paddlefish</name>
    <name type="synonym">Squalus spathula</name>
    <dbReference type="NCBI Taxonomy" id="7913"/>
    <lineage>
        <taxon>Eukaryota</taxon>
        <taxon>Metazoa</taxon>
        <taxon>Chordata</taxon>
        <taxon>Craniata</taxon>
        <taxon>Vertebrata</taxon>
        <taxon>Euteleostomi</taxon>
        <taxon>Actinopterygii</taxon>
        <taxon>Chondrostei</taxon>
        <taxon>Acipenseriformes</taxon>
        <taxon>Polyodontidae</taxon>
        <taxon>Polyodon</taxon>
    </lineage>
</organism>
<accession>A0ABS2XG20</accession>
<evidence type="ECO:0000256" key="1">
    <source>
        <dbReference type="ARBA" id="ARBA00022690"/>
    </source>
</evidence>
<reference evidence="4" key="1">
    <citation type="journal article" date="2021" name="Cell">
        <title>Tracing the genetic footprints of vertebrate landing in non-teleost ray-finned fishes.</title>
        <authorList>
            <person name="Bi X."/>
            <person name="Wang K."/>
            <person name="Yang L."/>
            <person name="Pan H."/>
            <person name="Jiang H."/>
            <person name="Wei Q."/>
            <person name="Fang M."/>
            <person name="Yu H."/>
            <person name="Zhu C."/>
            <person name="Cai Y."/>
            <person name="He Y."/>
            <person name="Gan X."/>
            <person name="Zeng H."/>
            <person name="Yu D."/>
            <person name="Zhu Y."/>
            <person name="Jiang H."/>
            <person name="Qiu Q."/>
            <person name="Yang H."/>
            <person name="Zhang Y.E."/>
            <person name="Wang W."/>
            <person name="Zhu M."/>
            <person name="He S."/>
            <person name="Zhang G."/>
        </authorList>
    </citation>
    <scope>NUCLEOTIDE SEQUENCE</scope>
    <source>
        <strain evidence="4">Pddl_001</strain>
    </source>
</reference>
<sequence length="218" mass="24536">MYITVLSRLLCVQFAGKWYRVGIAHNADSFKQYRDSFKINVGVLVPMETGSVSLTMWQLKSSGCHSMSFLYEKTDKPGRFKYFSTSSNALKDITIVDTNYDEYALVLKHNPRGGQGSTQVAMYGRKQKLSAELMEKFKAFSLAQGVPEDSIVIPLVTGKCSPPQISLSAVPRQGELVGSNPHRGRGKATRGWFTLLYHRAPCRSDQMRRARDRDRSKT</sequence>
<comment type="caution">
    <text evidence="4">The sequence shown here is derived from an EMBL/GenBank/DDBJ whole genome shotgun (WGS) entry which is preliminary data.</text>
</comment>
<feature type="non-terminal residue" evidence="4">
    <location>
        <position position="218"/>
    </location>
</feature>
<name>A0ABS2XG20_POLSP</name>
<feature type="domain" description="Lipocalin/cytosolic fatty-acid binding" evidence="3">
    <location>
        <begin position="15"/>
        <end position="155"/>
    </location>
</feature>
<keyword evidence="5" id="KW-1185">Reference proteome</keyword>
<evidence type="ECO:0000256" key="2">
    <source>
        <dbReference type="ARBA" id="ARBA00022900"/>
    </source>
</evidence>
<dbReference type="Proteomes" id="UP001166093">
    <property type="component" value="Unassembled WGS sequence"/>
</dbReference>
<dbReference type="PRINTS" id="PR01254">
    <property type="entry name" value="PGNDSYNTHASE"/>
</dbReference>
<dbReference type="PANTHER" id="PTHR46676">
    <property type="entry name" value="PROTEIN AMBP"/>
    <property type="match status" value="1"/>
</dbReference>
<evidence type="ECO:0000313" key="4">
    <source>
        <dbReference type="EMBL" id="MBN3273215.1"/>
    </source>
</evidence>
<protein>
    <submittedName>
        <fullName evidence="4">LIPO protein</fullName>
    </submittedName>
</protein>
<dbReference type="InterPro" id="IPR000566">
    <property type="entry name" value="Lipocln_cytosolic_FA-bd_dom"/>
</dbReference>